<dbReference type="KEGG" id="ngg:RG540_CH05560"/>
<feature type="transmembrane region" description="Helical" evidence="8">
    <location>
        <begin position="242"/>
        <end position="260"/>
    </location>
</feature>
<dbReference type="PANTHER" id="PTHR30269">
    <property type="entry name" value="TRANSMEMBRANE PROTEIN YFCA"/>
    <property type="match status" value="1"/>
</dbReference>
<dbReference type="Pfam" id="PF01925">
    <property type="entry name" value="TauE"/>
    <property type="match status" value="1"/>
</dbReference>
<evidence type="ECO:0000256" key="6">
    <source>
        <dbReference type="ARBA" id="ARBA00022989"/>
    </source>
</evidence>
<comment type="similarity">
    <text evidence="2 8">Belongs to the 4-toluene sulfonate uptake permease (TSUP) (TC 2.A.102) family.</text>
</comment>
<dbReference type="PANTHER" id="PTHR30269:SF37">
    <property type="entry name" value="MEMBRANE TRANSPORTER PROTEIN"/>
    <property type="match status" value="1"/>
</dbReference>
<evidence type="ECO:0000256" key="4">
    <source>
        <dbReference type="ARBA" id="ARBA00022475"/>
    </source>
</evidence>
<feature type="transmembrane region" description="Helical" evidence="8">
    <location>
        <begin position="217"/>
        <end position="235"/>
    </location>
</feature>
<keyword evidence="4 8" id="KW-1003">Cell membrane</keyword>
<dbReference type="InterPro" id="IPR002781">
    <property type="entry name" value="TM_pro_TauE-like"/>
</dbReference>
<dbReference type="PATRIC" id="fig|1028800.3.peg.559"/>
<dbReference type="eggNOG" id="COG0730">
    <property type="taxonomic scope" value="Bacteria"/>
</dbReference>
<organism evidence="9 10">
    <name type="scientific">Neorhizobium galegae bv. orientalis str. HAMBI 540</name>
    <dbReference type="NCBI Taxonomy" id="1028800"/>
    <lineage>
        <taxon>Bacteria</taxon>
        <taxon>Pseudomonadati</taxon>
        <taxon>Pseudomonadota</taxon>
        <taxon>Alphaproteobacteria</taxon>
        <taxon>Hyphomicrobiales</taxon>
        <taxon>Rhizobiaceae</taxon>
        <taxon>Rhizobium/Agrobacterium group</taxon>
        <taxon>Neorhizobium</taxon>
    </lineage>
</organism>
<dbReference type="EMBL" id="HG938353">
    <property type="protein sequence ID" value="CDN46747.1"/>
    <property type="molecule type" value="Genomic_DNA"/>
</dbReference>
<feature type="transmembrane region" description="Helical" evidence="8">
    <location>
        <begin position="56"/>
        <end position="81"/>
    </location>
</feature>
<feature type="transmembrane region" description="Helical" evidence="8">
    <location>
        <begin position="148"/>
        <end position="167"/>
    </location>
</feature>
<protein>
    <recommendedName>
        <fullName evidence="8">Probable membrane transporter protein</fullName>
    </recommendedName>
</protein>
<keyword evidence="3" id="KW-0813">Transport</keyword>
<evidence type="ECO:0000256" key="3">
    <source>
        <dbReference type="ARBA" id="ARBA00022448"/>
    </source>
</evidence>
<name>A0A068SKP3_NEOGA</name>
<evidence type="ECO:0000256" key="7">
    <source>
        <dbReference type="ARBA" id="ARBA00023136"/>
    </source>
</evidence>
<gene>
    <name evidence="9" type="ORF">RG540_CH05560</name>
</gene>
<evidence type="ECO:0000256" key="5">
    <source>
        <dbReference type="ARBA" id="ARBA00022692"/>
    </source>
</evidence>
<evidence type="ECO:0000313" key="10">
    <source>
        <dbReference type="Proteomes" id="UP000028181"/>
    </source>
</evidence>
<keyword evidence="5 8" id="KW-0812">Transmembrane</keyword>
<keyword evidence="6 8" id="KW-1133">Transmembrane helix</keyword>
<dbReference type="AlphaFoldDB" id="A0A068SKP3"/>
<comment type="subcellular location">
    <subcellularLocation>
        <location evidence="1 8">Cell membrane</location>
        <topology evidence="1 8">Multi-pass membrane protein</topology>
    </subcellularLocation>
</comment>
<keyword evidence="10" id="KW-1185">Reference proteome</keyword>
<reference evidence="10" key="1">
    <citation type="journal article" date="2014" name="BMC Genomics">
        <title>Genome sequencing of two Neorhizobium galegae strains reveals a noeT gene responsible for the unusual acetylation of the nodulation factors.</title>
        <authorList>
            <person name="Osterman J."/>
            <person name="Marsh J."/>
            <person name="Laine P.K."/>
            <person name="Zeng Z."/>
            <person name="Alatalo E."/>
            <person name="Sullivan J.T."/>
            <person name="Young J.P."/>
            <person name="Thomas-Oates J."/>
            <person name="Paulin L."/>
            <person name="Lindstrom K."/>
        </authorList>
    </citation>
    <scope>NUCLEOTIDE SEQUENCE [LARGE SCALE GENOMIC DNA]</scope>
    <source>
        <strain evidence="10">HAMBI 540</strain>
    </source>
</reference>
<sequence length="296" mass="30570">MLIPAPCPEGLLDTLIQIPAGADHPKPFITAFFMASSNPISAFLDAWIPGHGAAQLVFLFLSALIAGLARGFSGFGGALIFVPLAGAAVGPKIAPALLLVIDGVTTLGMLPDGWRRANRREVGTMLIGTLVGVPAGTTLLAVIDPTALRWLISVVVLCLLIFLISGWRYHGKPKTPLTIGVGALAGLFGGAAQLSGPPVVAYWLGGAIPPLTVRANLILYFALSTVISATAYVIGHLLTLDVLALALIAGPGYGLGVTAGSKLFGFASEGTFRRICFLLIAMAAIVSLPLFDALRP</sequence>
<evidence type="ECO:0000256" key="1">
    <source>
        <dbReference type="ARBA" id="ARBA00004651"/>
    </source>
</evidence>
<evidence type="ECO:0000256" key="2">
    <source>
        <dbReference type="ARBA" id="ARBA00009142"/>
    </source>
</evidence>
<feature type="transmembrane region" description="Helical" evidence="8">
    <location>
        <begin position="272"/>
        <end position="291"/>
    </location>
</feature>
<dbReference type="GO" id="GO:0005886">
    <property type="term" value="C:plasma membrane"/>
    <property type="evidence" value="ECO:0007669"/>
    <property type="project" value="UniProtKB-SubCell"/>
</dbReference>
<evidence type="ECO:0000256" key="8">
    <source>
        <dbReference type="RuleBase" id="RU363041"/>
    </source>
</evidence>
<accession>A0A068SKP3</accession>
<proteinExistence type="inferred from homology"/>
<keyword evidence="7 8" id="KW-0472">Membrane</keyword>
<evidence type="ECO:0000313" key="9">
    <source>
        <dbReference type="EMBL" id="CDN46747.1"/>
    </source>
</evidence>
<dbReference type="HOGENOM" id="CLU_054750_1_0_5"/>
<feature type="transmembrane region" description="Helical" evidence="8">
    <location>
        <begin position="179"/>
        <end position="205"/>
    </location>
</feature>
<feature type="transmembrane region" description="Helical" evidence="8">
    <location>
        <begin position="122"/>
        <end position="142"/>
    </location>
</feature>
<dbReference type="Proteomes" id="UP000028181">
    <property type="component" value="Chromosome I"/>
</dbReference>
<dbReference type="InterPro" id="IPR052017">
    <property type="entry name" value="TSUP"/>
</dbReference>